<protein>
    <submittedName>
        <fullName evidence="1">DUF2889 domain-containing protein</fullName>
    </submittedName>
</protein>
<dbReference type="RefSeq" id="WP_315651899.1">
    <property type="nucleotide sequence ID" value="NZ_JAVXZY010000007.1"/>
</dbReference>
<comment type="caution">
    <text evidence="1">The sequence shown here is derived from an EMBL/GenBank/DDBJ whole genome shotgun (WGS) entry which is preliminary data.</text>
</comment>
<dbReference type="Proteomes" id="UP001246372">
    <property type="component" value="Unassembled WGS sequence"/>
</dbReference>
<dbReference type="InterPro" id="IPR021312">
    <property type="entry name" value="DUF2889"/>
</dbReference>
<dbReference type="EMBL" id="JAVXZY010000007">
    <property type="protein sequence ID" value="MDT9001014.1"/>
    <property type="molecule type" value="Genomic_DNA"/>
</dbReference>
<organism evidence="1 2">
    <name type="scientific">Roseateles aquae</name>
    <dbReference type="NCBI Taxonomy" id="3077235"/>
    <lineage>
        <taxon>Bacteria</taxon>
        <taxon>Pseudomonadati</taxon>
        <taxon>Pseudomonadota</taxon>
        <taxon>Betaproteobacteria</taxon>
        <taxon>Burkholderiales</taxon>
        <taxon>Sphaerotilaceae</taxon>
        <taxon>Roseateles</taxon>
    </lineage>
</organism>
<proteinExistence type="predicted"/>
<accession>A0ABU3PEM3</accession>
<evidence type="ECO:0000313" key="1">
    <source>
        <dbReference type="EMBL" id="MDT9001014.1"/>
    </source>
</evidence>
<evidence type="ECO:0000313" key="2">
    <source>
        <dbReference type="Proteomes" id="UP001246372"/>
    </source>
</evidence>
<dbReference type="Pfam" id="PF11136">
    <property type="entry name" value="DUF2889"/>
    <property type="match status" value="1"/>
</dbReference>
<gene>
    <name evidence="1" type="ORF">RQP53_17180</name>
</gene>
<reference evidence="1" key="1">
    <citation type="submission" date="2023-09" db="EMBL/GenBank/DDBJ databases">
        <title>Paucibacter sp. APW11 Genome sequencing and assembly.</title>
        <authorList>
            <person name="Kim I."/>
        </authorList>
    </citation>
    <scope>NUCLEOTIDE SEQUENCE</scope>
    <source>
        <strain evidence="1">APW11</strain>
    </source>
</reference>
<keyword evidence="2" id="KW-1185">Reference proteome</keyword>
<sequence length="213" mass="23527">MFSEGTGGFFAPLHRWPMSVFPPCNERRLLHRRAIDVQVFARQDGAFDVEASLADTKTRDLPLATGLRRAGEPIHQMGLHLVVDAQLNILSASSRTDWSPYPGFCDQHGNAYAALVGLNLMKGFRQSIKQRLAGSQACTHLTELCQVLPTAVIQAFAGLVLDTREGSDSDVPPYQLDRCHALRSDGPVVQTHYPRWYRGVTDSPSADLTRNPS</sequence>
<name>A0ABU3PEM3_9BURK</name>